<feature type="compositionally biased region" description="Low complexity" evidence="1">
    <location>
        <begin position="93"/>
        <end position="103"/>
    </location>
</feature>
<comment type="caution">
    <text evidence="2">The sequence shown here is derived from an EMBL/GenBank/DDBJ whole genome shotgun (WGS) entry which is preliminary data.</text>
</comment>
<dbReference type="EMBL" id="JACAGB010000017">
    <property type="protein sequence ID" value="KAF6318613.1"/>
    <property type="molecule type" value="Genomic_DNA"/>
</dbReference>
<name>A0A7J7V0J0_PIPKU</name>
<sequence>MKLPFLQKAKLVSDKQFYLAHVKSKTLSILCFPPASSWIKVVGCLCKLPFSTSFLLPLPPPPALLPPKGRRGICSLSGGVEAQQTPSPRAAERAAGAALTLPARRGRPRPAVLSPLSAPQAGRLQRRPASHKARPPLPGFSAENQPHRSSPGGQNRFAVIGA</sequence>
<dbReference type="AlphaFoldDB" id="A0A7J7V0J0"/>
<dbReference type="Proteomes" id="UP000558488">
    <property type="component" value="Unassembled WGS sequence"/>
</dbReference>
<feature type="compositionally biased region" description="Basic residues" evidence="1">
    <location>
        <begin position="124"/>
        <end position="134"/>
    </location>
</feature>
<feature type="compositionally biased region" description="Polar residues" evidence="1">
    <location>
        <begin position="142"/>
        <end position="153"/>
    </location>
</feature>
<accession>A0A7J7V0J0</accession>
<feature type="region of interest" description="Disordered" evidence="1">
    <location>
        <begin position="75"/>
        <end position="162"/>
    </location>
</feature>
<gene>
    <name evidence="2" type="ORF">mPipKuh1_008613</name>
</gene>
<proteinExistence type="predicted"/>
<keyword evidence="3" id="KW-1185">Reference proteome</keyword>
<organism evidence="2 3">
    <name type="scientific">Pipistrellus kuhlii</name>
    <name type="common">Kuhl's pipistrelle</name>
    <dbReference type="NCBI Taxonomy" id="59472"/>
    <lineage>
        <taxon>Eukaryota</taxon>
        <taxon>Metazoa</taxon>
        <taxon>Chordata</taxon>
        <taxon>Craniata</taxon>
        <taxon>Vertebrata</taxon>
        <taxon>Euteleostomi</taxon>
        <taxon>Mammalia</taxon>
        <taxon>Eutheria</taxon>
        <taxon>Laurasiatheria</taxon>
        <taxon>Chiroptera</taxon>
        <taxon>Yangochiroptera</taxon>
        <taxon>Vespertilionidae</taxon>
        <taxon>Pipistrellus</taxon>
    </lineage>
</organism>
<evidence type="ECO:0000313" key="3">
    <source>
        <dbReference type="Proteomes" id="UP000558488"/>
    </source>
</evidence>
<evidence type="ECO:0000256" key="1">
    <source>
        <dbReference type="SAM" id="MobiDB-lite"/>
    </source>
</evidence>
<evidence type="ECO:0000313" key="2">
    <source>
        <dbReference type="EMBL" id="KAF6318613.1"/>
    </source>
</evidence>
<reference evidence="2 3" key="1">
    <citation type="journal article" date="2020" name="Nature">
        <title>Six reference-quality genomes reveal evolution of bat adaptations.</title>
        <authorList>
            <person name="Jebb D."/>
            <person name="Huang Z."/>
            <person name="Pippel M."/>
            <person name="Hughes G.M."/>
            <person name="Lavrichenko K."/>
            <person name="Devanna P."/>
            <person name="Winkler S."/>
            <person name="Jermiin L.S."/>
            <person name="Skirmuntt E.C."/>
            <person name="Katzourakis A."/>
            <person name="Burkitt-Gray L."/>
            <person name="Ray D.A."/>
            <person name="Sullivan K.A.M."/>
            <person name="Roscito J.G."/>
            <person name="Kirilenko B.M."/>
            <person name="Davalos L.M."/>
            <person name="Corthals A.P."/>
            <person name="Power M.L."/>
            <person name="Jones G."/>
            <person name="Ransome R.D."/>
            <person name="Dechmann D.K.N."/>
            <person name="Locatelli A.G."/>
            <person name="Puechmaille S.J."/>
            <person name="Fedrigo O."/>
            <person name="Jarvis E.D."/>
            <person name="Hiller M."/>
            <person name="Vernes S.C."/>
            <person name="Myers E.W."/>
            <person name="Teeling E.C."/>
        </authorList>
    </citation>
    <scope>NUCLEOTIDE SEQUENCE [LARGE SCALE GENOMIC DNA]</scope>
    <source>
        <strain evidence="2">MPipKuh1</strain>
        <tissue evidence="2">Flight muscle</tissue>
    </source>
</reference>
<protein>
    <submittedName>
        <fullName evidence="2">Uncharacterized protein</fullName>
    </submittedName>
</protein>